<dbReference type="InterPro" id="IPR013320">
    <property type="entry name" value="ConA-like_dom_sf"/>
</dbReference>
<comment type="caution">
    <text evidence="2">The sequence shown here is derived from an EMBL/GenBank/DDBJ whole genome shotgun (WGS) entry which is preliminary data.</text>
</comment>
<evidence type="ECO:0000313" key="3">
    <source>
        <dbReference type="Proteomes" id="UP000324575"/>
    </source>
</evidence>
<dbReference type="Gene3D" id="3.20.20.140">
    <property type="entry name" value="Metal-dependent hydrolases"/>
    <property type="match status" value="1"/>
</dbReference>
<dbReference type="Pfam" id="PF06439">
    <property type="entry name" value="3keto-disac_hyd"/>
    <property type="match status" value="1"/>
</dbReference>
<gene>
    <name evidence="2" type="ORF">EZS26_003552</name>
</gene>
<evidence type="ECO:0000313" key="2">
    <source>
        <dbReference type="EMBL" id="KAA6300306.1"/>
    </source>
</evidence>
<dbReference type="GO" id="GO:0004553">
    <property type="term" value="F:hydrolase activity, hydrolyzing O-glycosyl compounds"/>
    <property type="evidence" value="ECO:0007669"/>
    <property type="project" value="UniProtKB-ARBA"/>
</dbReference>
<protein>
    <recommendedName>
        <fullName evidence="1">3-keto-alpha-glucoside-1,2-lyase/3-keto-2-hydroxy-glucal hydratase domain-containing protein</fullName>
    </recommendedName>
</protein>
<dbReference type="SUPFAM" id="SSF49899">
    <property type="entry name" value="Concanavalin A-like lectins/glucanases"/>
    <property type="match status" value="1"/>
</dbReference>
<evidence type="ECO:0000259" key="1">
    <source>
        <dbReference type="Pfam" id="PF06439"/>
    </source>
</evidence>
<organism evidence="2 3">
    <name type="scientific">Candidatus Ordinivivax streblomastigis</name>
    <dbReference type="NCBI Taxonomy" id="2540710"/>
    <lineage>
        <taxon>Bacteria</taxon>
        <taxon>Pseudomonadati</taxon>
        <taxon>Bacteroidota</taxon>
        <taxon>Bacteroidia</taxon>
        <taxon>Bacteroidales</taxon>
        <taxon>Candidatus Ordinivivax</taxon>
    </lineage>
</organism>
<dbReference type="EMBL" id="SNRX01000102">
    <property type="protein sequence ID" value="KAA6300306.1"/>
    <property type="molecule type" value="Genomic_DNA"/>
</dbReference>
<dbReference type="PROSITE" id="PS51257">
    <property type="entry name" value="PROKAR_LIPOPROTEIN"/>
    <property type="match status" value="1"/>
</dbReference>
<dbReference type="Proteomes" id="UP000324575">
    <property type="component" value="Unassembled WGS sequence"/>
</dbReference>
<proteinExistence type="predicted"/>
<dbReference type="Gene3D" id="2.60.120.560">
    <property type="entry name" value="Exo-inulinase, domain 1"/>
    <property type="match status" value="1"/>
</dbReference>
<reference evidence="2 3" key="1">
    <citation type="submission" date="2019-03" db="EMBL/GenBank/DDBJ databases">
        <title>Single cell metagenomics reveals metabolic interactions within the superorganism composed of flagellate Streblomastix strix and complex community of Bacteroidetes bacteria on its surface.</title>
        <authorList>
            <person name="Treitli S.C."/>
            <person name="Kolisko M."/>
            <person name="Husnik F."/>
            <person name="Keeling P."/>
            <person name="Hampl V."/>
        </authorList>
    </citation>
    <scope>NUCLEOTIDE SEQUENCE [LARGE SCALE GENOMIC DNA]</scope>
    <source>
        <strain evidence="2">St1</strain>
    </source>
</reference>
<dbReference type="InterPro" id="IPR010496">
    <property type="entry name" value="AL/BT2_dom"/>
</dbReference>
<dbReference type="AlphaFoldDB" id="A0A5M8NTR8"/>
<dbReference type="GO" id="GO:0005975">
    <property type="term" value="P:carbohydrate metabolic process"/>
    <property type="evidence" value="ECO:0007669"/>
    <property type="project" value="UniProtKB-ARBA"/>
</dbReference>
<sequence>MEKRLFLFICLWCTTLLIGCREGTTVLFDGKNSDKWQTTGDVSVKEGIFTFEGANAQAVLKSGDYKNFVLSMEIYTTVGGKGAVWFHTDAGLQKGYAIAINNDKEDPIWWKMSGSLLSVRNITKNFIADNKWFTLNIRVEGKSISTEINGMSVVEYIEPAKPYRIEANASALLSGGTFAIVSRGDGEIQFRNITVTPLNLKETGTDIAAQWAEAVDEQTDEIIRLHQEDFPVLDYHVHLKGGLTKQVAAKQSRKTGINYAVAPNCGIGFPVTSDNDIYTYLDTMRSQPFITAMQAEGREWLTTFSKEARDEFDYVFTDALTFTDSKGRRTRLWIPEETWIENEQKYMDLIVDRICDVLKEPVDIYVNPCFLPKPMNEHYDEFWTESRMNKFVDALSKSGKALEINELYQIPNKAIILKAKEAGVKFTFGTNNVVPEVSLLEYSIKMKKECGLKAINMYKPRLR</sequence>
<accession>A0A5M8NTR8</accession>
<feature type="domain" description="3-keto-alpha-glucoside-1,2-lyase/3-keto-2-hydroxy-glucal hydratase" evidence="1">
    <location>
        <begin position="24"/>
        <end position="195"/>
    </location>
</feature>
<name>A0A5M8NTR8_9BACT</name>